<gene>
    <name evidence="2" type="ORF">QM012_005058</name>
</gene>
<sequence>MSAKRKRSIGSLVTNSTFEASSPTPYSNSPTRLPNFFVQSKTHEAHASPSAWKQSSHHHHQQQQEGEEEDRTPQTLNSRTRKRYRDGRPEEAQIHGS</sequence>
<comment type="caution">
    <text evidence="2">The sequence shown here is derived from an EMBL/GenBank/DDBJ whole genome shotgun (WGS) entry which is preliminary data.</text>
</comment>
<accession>A0ABR0T6A0</accession>
<protein>
    <submittedName>
        <fullName evidence="2">Uncharacterized protein</fullName>
    </submittedName>
</protein>
<name>A0ABR0T6A0_AURPU</name>
<proteinExistence type="predicted"/>
<reference evidence="2 3" key="1">
    <citation type="submission" date="2023-11" db="EMBL/GenBank/DDBJ databases">
        <title>Draft genome sequence and annotation of the polyextremotolerant black yeast-like fungus Aureobasidium pullulans NRRL 62042.</title>
        <authorList>
            <person name="Dielentheis-Frenken M.R.E."/>
            <person name="Wibberg D."/>
            <person name="Blank L.M."/>
            <person name="Tiso T."/>
        </authorList>
    </citation>
    <scope>NUCLEOTIDE SEQUENCE [LARGE SCALE GENOMIC DNA]</scope>
    <source>
        <strain evidence="2 3">NRRL 62042</strain>
    </source>
</reference>
<feature type="region of interest" description="Disordered" evidence="1">
    <location>
        <begin position="1"/>
        <end position="97"/>
    </location>
</feature>
<dbReference type="Proteomes" id="UP001341245">
    <property type="component" value="Unassembled WGS sequence"/>
</dbReference>
<evidence type="ECO:0000256" key="1">
    <source>
        <dbReference type="SAM" id="MobiDB-lite"/>
    </source>
</evidence>
<feature type="compositionally biased region" description="Basic and acidic residues" evidence="1">
    <location>
        <begin position="86"/>
        <end position="97"/>
    </location>
</feature>
<feature type="compositionally biased region" description="Polar residues" evidence="1">
    <location>
        <begin position="11"/>
        <end position="40"/>
    </location>
</feature>
<evidence type="ECO:0000313" key="2">
    <source>
        <dbReference type="EMBL" id="KAK5999970.1"/>
    </source>
</evidence>
<keyword evidence="3" id="KW-1185">Reference proteome</keyword>
<organism evidence="2 3">
    <name type="scientific">Aureobasidium pullulans</name>
    <name type="common">Black yeast</name>
    <name type="synonym">Pullularia pullulans</name>
    <dbReference type="NCBI Taxonomy" id="5580"/>
    <lineage>
        <taxon>Eukaryota</taxon>
        <taxon>Fungi</taxon>
        <taxon>Dikarya</taxon>
        <taxon>Ascomycota</taxon>
        <taxon>Pezizomycotina</taxon>
        <taxon>Dothideomycetes</taxon>
        <taxon>Dothideomycetidae</taxon>
        <taxon>Dothideales</taxon>
        <taxon>Saccotheciaceae</taxon>
        <taxon>Aureobasidium</taxon>
    </lineage>
</organism>
<evidence type="ECO:0000313" key="3">
    <source>
        <dbReference type="Proteomes" id="UP001341245"/>
    </source>
</evidence>
<dbReference type="EMBL" id="JASGXD010000020">
    <property type="protein sequence ID" value="KAK5999970.1"/>
    <property type="molecule type" value="Genomic_DNA"/>
</dbReference>